<dbReference type="Gene3D" id="1.10.287.110">
    <property type="entry name" value="DnaJ domain"/>
    <property type="match status" value="1"/>
</dbReference>
<dbReference type="PRINTS" id="PR00625">
    <property type="entry name" value="JDOMAIN"/>
</dbReference>
<dbReference type="EMBL" id="GGEC01034912">
    <property type="protein sequence ID" value="MBX15396.1"/>
    <property type="molecule type" value="Transcribed_RNA"/>
</dbReference>
<dbReference type="Pfam" id="PF00226">
    <property type="entry name" value="DnaJ"/>
    <property type="match status" value="1"/>
</dbReference>
<dbReference type="PANTHER" id="PTHR44743">
    <property type="entry name" value="PUTATIVE, EXPRESSED-RELATED"/>
    <property type="match status" value="1"/>
</dbReference>
<dbReference type="PANTHER" id="PTHR44743:SF5">
    <property type="entry name" value="CHAPERONE DNAJ-DOMAIN SUPERFAMILY PROTEIN"/>
    <property type="match status" value="1"/>
</dbReference>
<dbReference type="SMART" id="SM00271">
    <property type="entry name" value="DnaJ"/>
    <property type="match status" value="1"/>
</dbReference>
<dbReference type="SUPFAM" id="SSF46565">
    <property type="entry name" value="Chaperone J-domain"/>
    <property type="match status" value="1"/>
</dbReference>
<reference evidence="2" key="1">
    <citation type="submission" date="2018-02" db="EMBL/GenBank/DDBJ databases">
        <title>Rhizophora mucronata_Transcriptome.</title>
        <authorList>
            <person name="Meera S.P."/>
            <person name="Sreeshan A."/>
            <person name="Augustine A."/>
        </authorList>
    </citation>
    <scope>NUCLEOTIDE SEQUENCE</scope>
    <source>
        <tissue evidence="2">Leaf</tissue>
    </source>
</reference>
<dbReference type="InterPro" id="IPR001623">
    <property type="entry name" value="DnaJ_domain"/>
</dbReference>
<dbReference type="PROSITE" id="PS50076">
    <property type="entry name" value="DNAJ_2"/>
    <property type="match status" value="1"/>
</dbReference>
<sequence length="116" mass="12983">MAGGDEKGKSKDFYEVLGLEKECTASELRNAYKRLAMRWHPDRCSSSGNSKFVEESKKKFQAIQQAYSVLSDANKRFMYDVGAYDSDDDDNFVTSHLCLLAFGIGLLPVSSIAPRE</sequence>
<evidence type="ECO:0000259" key="1">
    <source>
        <dbReference type="PROSITE" id="PS50076"/>
    </source>
</evidence>
<dbReference type="InterPro" id="IPR036869">
    <property type="entry name" value="J_dom_sf"/>
</dbReference>
<organism evidence="2">
    <name type="scientific">Rhizophora mucronata</name>
    <name type="common">Asiatic mangrove</name>
    <dbReference type="NCBI Taxonomy" id="61149"/>
    <lineage>
        <taxon>Eukaryota</taxon>
        <taxon>Viridiplantae</taxon>
        <taxon>Streptophyta</taxon>
        <taxon>Embryophyta</taxon>
        <taxon>Tracheophyta</taxon>
        <taxon>Spermatophyta</taxon>
        <taxon>Magnoliopsida</taxon>
        <taxon>eudicotyledons</taxon>
        <taxon>Gunneridae</taxon>
        <taxon>Pentapetalae</taxon>
        <taxon>rosids</taxon>
        <taxon>fabids</taxon>
        <taxon>Malpighiales</taxon>
        <taxon>Rhizophoraceae</taxon>
        <taxon>Rhizophora</taxon>
    </lineage>
</organism>
<name>A0A2P2LBP0_RHIMU</name>
<protein>
    <submittedName>
        <fullName evidence="2">Chaperone protein dnaJ 6-like isoform X1</fullName>
    </submittedName>
</protein>
<dbReference type="CDD" id="cd06257">
    <property type="entry name" value="DnaJ"/>
    <property type="match status" value="1"/>
</dbReference>
<evidence type="ECO:0000313" key="2">
    <source>
        <dbReference type="EMBL" id="MBX15396.1"/>
    </source>
</evidence>
<feature type="domain" description="J" evidence="1">
    <location>
        <begin position="12"/>
        <end position="83"/>
    </location>
</feature>
<accession>A0A2P2LBP0</accession>
<proteinExistence type="predicted"/>
<dbReference type="AlphaFoldDB" id="A0A2P2LBP0"/>